<protein>
    <submittedName>
        <fullName evidence="2">Uncharacterized protein</fullName>
    </submittedName>
</protein>
<dbReference type="EMBL" id="RQTK01001543">
    <property type="protein sequence ID" value="RUS69897.1"/>
    <property type="molecule type" value="Genomic_DNA"/>
</dbReference>
<comment type="caution">
    <text evidence="2">The sequence shown here is derived from an EMBL/GenBank/DDBJ whole genome shotgun (WGS) entry which is preliminary data.</text>
</comment>
<sequence>NLCNSKSFIPNFLPLLQISPSYSNIRAIIFPSLFPRQQLFILEKFFFHPSHNLVDGLSLHIQGISPPHSTPFPLQSLQLQIFLPRFLALVSNSPSYLTFFPSLFPRQQLFILEMFLSLSQSCRFPLQSLQLQIFLARFLALVCGSCCVLEYPCPSATSLGPARRNRREIRRPHRLDHGGRGG</sequence>
<feature type="non-terminal residue" evidence="2">
    <location>
        <position position="182"/>
    </location>
</feature>
<evidence type="ECO:0000313" key="3">
    <source>
        <dbReference type="Proteomes" id="UP000271974"/>
    </source>
</evidence>
<proteinExistence type="predicted"/>
<feature type="compositionally biased region" description="Basic residues" evidence="1">
    <location>
        <begin position="163"/>
        <end position="174"/>
    </location>
</feature>
<keyword evidence="3" id="KW-1185">Reference proteome</keyword>
<organism evidence="2 3">
    <name type="scientific">Elysia chlorotica</name>
    <name type="common">Eastern emerald elysia</name>
    <name type="synonym">Sea slug</name>
    <dbReference type="NCBI Taxonomy" id="188477"/>
    <lineage>
        <taxon>Eukaryota</taxon>
        <taxon>Metazoa</taxon>
        <taxon>Spiralia</taxon>
        <taxon>Lophotrochozoa</taxon>
        <taxon>Mollusca</taxon>
        <taxon>Gastropoda</taxon>
        <taxon>Heterobranchia</taxon>
        <taxon>Euthyneura</taxon>
        <taxon>Panpulmonata</taxon>
        <taxon>Sacoglossa</taxon>
        <taxon>Placobranchoidea</taxon>
        <taxon>Plakobranchidae</taxon>
        <taxon>Elysia</taxon>
    </lineage>
</organism>
<gene>
    <name evidence="2" type="ORF">EGW08_022338</name>
</gene>
<accession>A0A433SL82</accession>
<feature type="region of interest" description="Disordered" evidence="1">
    <location>
        <begin position="159"/>
        <end position="182"/>
    </location>
</feature>
<dbReference type="Proteomes" id="UP000271974">
    <property type="component" value="Unassembled WGS sequence"/>
</dbReference>
<evidence type="ECO:0000313" key="2">
    <source>
        <dbReference type="EMBL" id="RUS69897.1"/>
    </source>
</evidence>
<evidence type="ECO:0000256" key="1">
    <source>
        <dbReference type="SAM" id="MobiDB-lite"/>
    </source>
</evidence>
<dbReference type="AlphaFoldDB" id="A0A433SL82"/>
<reference evidence="2 3" key="1">
    <citation type="submission" date="2019-01" db="EMBL/GenBank/DDBJ databases">
        <title>A draft genome assembly of the solar-powered sea slug Elysia chlorotica.</title>
        <authorList>
            <person name="Cai H."/>
            <person name="Li Q."/>
            <person name="Fang X."/>
            <person name="Li J."/>
            <person name="Curtis N.E."/>
            <person name="Altenburger A."/>
            <person name="Shibata T."/>
            <person name="Feng M."/>
            <person name="Maeda T."/>
            <person name="Schwartz J.A."/>
            <person name="Shigenobu S."/>
            <person name="Lundholm N."/>
            <person name="Nishiyama T."/>
            <person name="Yang H."/>
            <person name="Hasebe M."/>
            <person name="Li S."/>
            <person name="Pierce S.K."/>
            <person name="Wang J."/>
        </authorList>
    </citation>
    <scope>NUCLEOTIDE SEQUENCE [LARGE SCALE GENOMIC DNA]</scope>
    <source>
        <strain evidence="2">EC2010</strain>
        <tissue evidence="2">Whole organism of an adult</tissue>
    </source>
</reference>
<name>A0A433SL82_ELYCH</name>
<feature type="non-terminal residue" evidence="2">
    <location>
        <position position="1"/>
    </location>
</feature>